<evidence type="ECO:0000259" key="14">
    <source>
        <dbReference type="PROSITE" id="PS50013"/>
    </source>
</evidence>
<feature type="domain" description="Pre-SET" evidence="16">
    <location>
        <begin position="189"/>
        <end position="249"/>
    </location>
</feature>
<protein>
    <recommendedName>
        <fullName evidence="12">Histone-lysine N-methyltransferase</fullName>
        <ecNumber evidence="12">2.1.1.355</ecNumber>
    </recommendedName>
</protein>
<dbReference type="SMART" id="SM00468">
    <property type="entry name" value="PreSET"/>
    <property type="match status" value="1"/>
</dbReference>
<dbReference type="InterPro" id="IPR023780">
    <property type="entry name" value="Chromo_domain"/>
</dbReference>
<dbReference type="CDD" id="cd00024">
    <property type="entry name" value="CD_CSD"/>
    <property type="match status" value="1"/>
</dbReference>
<accession>A0ABM0GPU1</accession>
<feature type="region of interest" description="Disordered" evidence="13">
    <location>
        <begin position="87"/>
        <end position="128"/>
    </location>
</feature>
<evidence type="ECO:0000259" key="15">
    <source>
        <dbReference type="PROSITE" id="PS50280"/>
    </source>
</evidence>
<gene>
    <name evidence="18" type="primary">LOC100378315</name>
</gene>
<keyword evidence="5 12" id="KW-0808">Transferase</keyword>
<dbReference type="PROSITE" id="PS50867">
    <property type="entry name" value="PRE_SET"/>
    <property type="match status" value="1"/>
</dbReference>
<dbReference type="SUPFAM" id="SSF82199">
    <property type="entry name" value="SET domain"/>
    <property type="match status" value="1"/>
</dbReference>
<dbReference type="PROSITE" id="PS50013">
    <property type="entry name" value="CHROMO_2"/>
    <property type="match status" value="1"/>
</dbReference>
<feature type="domain" description="SET" evidence="15">
    <location>
        <begin position="252"/>
        <end position="349"/>
    </location>
</feature>
<dbReference type="RefSeq" id="XP_002734659.2">
    <property type="nucleotide sequence ID" value="XM_002734613.3"/>
</dbReference>
<organism evidence="17 18">
    <name type="scientific">Saccoglossus kowalevskii</name>
    <name type="common">Acorn worm</name>
    <dbReference type="NCBI Taxonomy" id="10224"/>
    <lineage>
        <taxon>Eukaryota</taxon>
        <taxon>Metazoa</taxon>
        <taxon>Hemichordata</taxon>
        <taxon>Enteropneusta</taxon>
        <taxon>Harrimaniidae</taxon>
        <taxon>Saccoglossus</taxon>
    </lineage>
</organism>
<evidence type="ECO:0000256" key="10">
    <source>
        <dbReference type="ARBA" id="ARBA00023242"/>
    </source>
</evidence>
<proteinExistence type="inferred from homology"/>
<dbReference type="Gene3D" id="2.170.270.10">
    <property type="entry name" value="SET domain"/>
    <property type="match status" value="1"/>
</dbReference>
<evidence type="ECO:0000256" key="3">
    <source>
        <dbReference type="ARBA" id="ARBA00022454"/>
    </source>
</evidence>
<evidence type="ECO:0000256" key="13">
    <source>
        <dbReference type="SAM" id="MobiDB-lite"/>
    </source>
</evidence>
<evidence type="ECO:0000313" key="17">
    <source>
        <dbReference type="Proteomes" id="UP000694865"/>
    </source>
</evidence>
<keyword evidence="7 12" id="KW-0479">Metal-binding</keyword>
<keyword evidence="17" id="KW-1185">Reference proteome</keyword>
<dbReference type="Pfam" id="PF05033">
    <property type="entry name" value="Pre-SET"/>
    <property type="match status" value="1"/>
</dbReference>
<dbReference type="InterPro" id="IPR050973">
    <property type="entry name" value="H3K9_Histone-Lys_N-MTase"/>
</dbReference>
<evidence type="ECO:0000256" key="7">
    <source>
        <dbReference type="ARBA" id="ARBA00022723"/>
    </source>
</evidence>
<dbReference type="SMART" id="SM00317">
    <property type="entry name" value="SET"/>
    <property type="match status" value="1"/>
</dbReference>
<dbReference type="PROSITE" id="PS50280">
    <property type="entry name" value="SET"/>
    <property type="match status" value="1"/>
</dbReference>
<keyword evidence="3" id="KW-0158">Chromosome</keyword>
<dbReference type="InterPro" id="IPR023779">
    <property type="entry name" value="Chromodomain_CS"/>
</dbReference>
<dbReference type="InterPro" id="IPR046341">
    <property type="entry name" value="SET_dom_sf"/>
</dbReference>
<dbReference type="Pfam" id="PF00856">
    <property type="entry name" value="SET"/>
    <property type="match status" value="1"/>
</dbReference>
<feature type="non-terminal residue" evidence="18">
    <location>
        <position position="349"/>
    </location>
</feature>
<evidence type="ECO:0000256" key="6">
    <source>
        <dbReference type="ARBA" id="ARBA00022691"/>
    </source>
</evidence>
<keyword evidence="10 12" id="KW-0539">Nucleus</keyword>
<evidence type="ECO:0000256" key="2">
    <source>
        <dbReference type="ARBA" id="ARBA00004584"/>
    </source>
</evidence>
<dbReference type="SMART" id="SM00298">
    <property type="entry name" value="CHROMO"/>
    <property type="match status" value="1"/>
</dbReference>
<dbReference type="GeneID" id="100378315"/>
<evidence type="ECO:0000256" key="4">
    <source>
        <dbReference type="ARBA" id="ARBA00022603"/>
    </source>
</evidence>
<dbReference type="PIRSF" id="PIRSF009343">
    <property type="entry name" value="SUV39_SET"/>
    <property type="match status" value="1"/>
</dbReference>
<dbReference type="EC" id="2.1.1.355" evidence="12"/>
<comment type="catalytic activity">
    <reaction evidence="12">
        <text>L-lysyl(9)-[histone H3] + 3 S-adenosyl-L-methionine = N(6),N(6),N(6)-trimethyl-L-lysyl(9)-[histone H3] + 3 S-adenosyl-L-homocysteine + 3 H(+)</text>
        <dbReference type="Rhea" id="RHEA:60276"/>
        <dbReference type="Rhea" id="RHEA-COMP:15538"/>
        <dbReference type="Rhea" id="RHEA-COMP:15546"/>
        <dbReference type="ChEBI" id="CHEBI:15378"/>
        <dbReference type="ChEBI" id="CHEBI:29969"/>
        <dbReference type="ChEBI" id="CHEBI:57856"/>
        <dbReference type="ChEBI" id="CHEBI:59789"/>
        <dbReference type="ChEBI" id="CHEBI:61961"/>
        <dbReference type="EC" id="2.1.1.355"/>
    </reaction>
</comment>
<reference evidence="18" key="1">
    <citation type="submission" date="2025-08" db="UniProtKB">
        <authorList>
            <consortium name="RefSeq"/>
        </authorList>
    </citation>
    <scope>IDENTIFICATION</scope>
    <source>
        <tissue evidence="18">Testes</tissue>
    </source>
</reference>
<comment type="similarity">
    <text evidence="12">Belongs to the class V-like SAM-binding methyltransferase superfamily. Histone-lysine methyltransferase family. Suvar3-9 subfamily.</text>
</comment>
<dbReference type="InterPro" id="IPR001214">
    <property type="entry name" value="SET_dom"/>
</dbReference>
<evidence type="ECO:0000256" key="8">
    <source>
        <dbReference type="ARBA" id="ARBA00022833"/>
    </source>
</evidence>
<evidence type="ECO:0000259" key="16">
    <source>
        <dbReference type="PROSITE" id="PS50867"/>
    </source>
</evidence>
<dbReference type="PANTHER" id="PTHR46223">
    <property type="entry name" value="HISTONE-LYSINE N-METHYLTRANSFERASE SUV39H"/>
    <property type="match status" value="1"/>
</dbReference>
<evidence type="ECO:0000256" key="5">
    <source>
        <dbReference type="ARBA" id="ARBA00022679"/>
    </source>
</evidence>
<dbReference type="InterPro" id="IPR016197">
    <property type="entry name" value="Chromo-like_dom_sf"/>
</dbReference>
<dbReference type="Proteomes" id="UP000694865">
    <property type="component" value="Unplaced"/>
</dbReference>
<sequence>MADSANVATKVIEEVEREEVTETSEEPLENVEYEVEEILDHGTEKGKDLYFVKWKGYPPEDNTWEPKSNLNNCTKLLKRYHKRLREKKSNGADITKKRHLSNENLKESKKKKMKVTRSLSDPSLTDEERRSLHKKLLRRWENELNNKCSDPASVKVINRVDLEGPPQNFMYINEYIPGPGILIPNDPLIGCECTNCFENSESCCPTLPGAKFAYNRYGRIRVPPGKPVFECNRRCKCGPKCPNRVVQAGRKCRVCIFKTANGCGWGVKTLDDIKRNSFVMEYVGEVISNEEAERRGKIYDSNGRTYLFDLDYDSNQDCAFVVDAGFYGNVSHFVNHSCDPNMVVYGVWI</sequence>
<keyword evidence="9 12" id="KW-0156">Chromatin regulator</keyword>
<evidence type="ECO:0000256" key="9">
    <source>
        <dbReference type="ARBA" id="ARBA00022853"/>
    </source>
</evidence>
<keyword evidence="4 12" id="KW-0489">Methyltransferase</keyword>
<comment type="subcellular location">
    <subcellularLocation>
        <location evidence="2">Chromosome</location>
        <location evidence="2">Centromere</location>
    </subcellularLocation>
    <subcellularLocation>
        <location evidence="1 12">Nucleus</location>
    </subcellularLocation>
</comment>
<evidence type="ECO:0000313" key="18">
    <source>
        <dbReference type="RefSeq" id="XP_002734659.2"/>
    </source>
</evidence>
<dbReference type="Pfam" id="PF00385">
    <property type="entry name" value="Chromo"/>
    <property type="match status" value="1"/>
</dbReference>
<dbReference type="SUPFAM" id="SSF54160">
    <property type="entry name" value="Chromo domain-like"/>
    <property type="match status" value="1"/>
</dbReference>
<evidence type="ECO:0000256" key="11">
    <source>
        <dbReference type="ARBA" id="ARBA00023328"/>
    </source>
</evidence>
<dbReference type="Gene3D" id="2.40.50.40">
    <property type="match status" value="1"/>
</dbReference>
<evidence type="ECO:0000256" key="1">
    <source>
        <dbReference type="ARBA" id="ARBA00004123"/>
    </source>
</evidence>
<keyword evidence="11" id="KW-0137">Centromere</keyword>
<feature type="domain" description="Chromo" evidence="14">
    <location>
        <begin position="33"/>
        <end position="92"/>
    </location>
</feature>
<evidence type="ECO:0000256" key="12">
    <source>
        <dbReference type="PIRNR" id="PIRNR009343"/>
    </source>
</evidence>
<dbReference type="InterPro" id="IPR011381">
    <property type="entry name" value="H3-K9_MeTrfase_SUV39H1/2-like"/>
</dbReference>
<dbReference type="InterPro" id="IPR000953">
    <property type="entry name" value="Chromo/chromo_shadow_dom"/>
</dbReference>
<keyword evidence="8 12" id="KW-0862">Zinc</keyword>
<dbReference type="InterPro" id="IPR017984">
    <property type="entry name" value="Chromo_dom_subgr"/>
</dbReference>
<dbReference type="PANTHER" id="PTHR46223:SF4">
    <property type="entry name" value="HISTONE-LYSINE N-METHYLTRANSFERASE-RELATED"/>
    <property type="match status" value="1"/>
</dbReference>
<keyword evidence="6 12" id="KW-0949">S-adenosyl-L-methionine</keyword>
<dbReference type="PRINTS" id="PR00504">
    <property type="entry name" value="CHROMODOMAIN"/>
</dbReference>
<dbReference type="PROSITE" id="PS00598">
    <property type="entry name" value="CHROMO_1"/>
    <property type="match status" value="1"/>
</dbReference>
<dbReference type="CDD" id="cd10542">
    <property type="entry name" value="SET_SUV39H"/>
    <property type="match status" value="1"/>
</dbReference>
<name>A0ABM0GPU1_SACKO</name>
<dbReference type="InterPro" id="IPR007728">
    <property type="entry name" value="Pre-SET_dom"/>
</dbReference>